<evidence type="ECO:0000313" key="1">
    <source>
        <dbReference type="EMBL" id="GFU41716.1"/>
    </source>
</evidence>
<evidence type="ECO:0000313" key="2">
    <source>
        <dbReference type="Proteomes" id="UP000887013"/>
    </source>
</evidence>
<keyword evidence="2" id="KW-1185">Reference proteome</keyword>
<dbReference type="EMBL" id="BMAW01085163">
    <property type="protein sequence ID" value="GFU41716.1"/>
    <property type="molecule type" value="Genomic_DNA"/>
</dbReference>
<dbReference type="Proteomes" id="UP000887013">
    <property type="component" value="Unassembled WGS sequence"/>
</dbReference>
<gene>
    <name evidence="1" type="ORF">NPIL_290701</name>
</gene>
<organism evidence="1 2">
    <name type="scientific">Nephila pilipes</name>
    <name type="common">Giant wood spider</name>
    <name type="synonym">Nephila maculata</name>
    <dbReference type="NCBI Taxonomy" id="299642"/>
    <lineage>
        <taxon>Eukaryota</taxon>
        <taxon>Metazoa</taxon>
        <taxon>Ecdysozoa</taxon>
        <taxon>Arthropoda</taxon>
        <taxon>Chelicerata</taxon>
        <taxon>Arachnida</taxon>
        <taxon>Araneae</taxon>
        <taxon>Araneomorphae</taxon>
        <taxon>Entelegynae</taxon>
        <taxon>Araneoidea</taxon>
        <taxon>Nephilidae</taxon>
        <taxon>Nephila</taxon>
    </lineage>
</organism>
<name>A0A8X6QS84_NEPPI</name>
<proteinExistence type="predicted"/>
<comment type="caution">
    <text evidence="1">The sequence shown here is derived from an EMBL/GenBank/DDBJ whole genome shotgun (WGS) entry which is preliminary data.</text>
</comment>
<reference evidence="1" key="1">
    <citation type="submission" date="2020-08" db="EMBL/GenBank/DDBJ databases">
        <title>Multicomponent nature underlies the extraordinary mechanical properties of spider dragline silk.</title>
        <authorList>
            <person name="Kono N."/>
            <person name="Nakamura H."/>
            <person name="Mori M."/>
            <person name="Yoshida Y."/>
            <person name="Ohtoshi R."/>
            <person name="Malay A.D."/>
            <person name="Moran D.A.P."/>
            <person name="Tomita M."/>
            <person name="Numata K."/>
            <person name="Arakawa K."/>
        </authorList>
    </citation>
    <scope>NUCLEOTIDE SEQUENCE</scope>
</reference>
<sequence length="103" mass="12412">MFRSSRIRRYDLHGIERQRIDLRLASFRNRDDSMRRCNSNSHSCSDCGFLALEKKLRRLHRLAFQRIRNRFTNFSANSKLHLAFDNDEDTQKIRLCLTLYNGF</sequence>
<dbReference type="AlphaFoldDB" id="A0A8X6QS84"/>
<accession>A0A8X6QS84</accession>
<protein>
    <submittedName>
        <fullName evidence="1">Uncharacterized protein</fullName>
    </submittedName>
</protein>